<keyword evidence="1" id="KW-0812">Transmembrane</keyword>
<evidence type="ECO:0000313" key="3">
    <source>
        <dbReference type="Proteomes" id="UP001597460"/>
    </source>
</evidence>
<dbReference type="InterPro" id="IPR019206">
    <property type="entry name" value="DUF2085_TM"/>
</dbReference>
<feature type="transmembrane region" description="Helical" evidence="1">
    <location>
        <begin position="105"/>
        <end position="123"/>
    </location>
</feature>
<sequence>MKRLQVHNKALYLSVLAGSGFFFLAALGPGILDVRASESIGSWQYRVFELLCHQDSARSFNISGVQMAVCSRCISIYGFFFFGMMSMPVFALVKPSLQKQEIKWLIAAILLNLVDVIGNYFGIWSNTHISRFLLGGAFGIILALILTNEFFTTNKSE</sequence>
<proteinExistence type="predicted"/>
<keyword evidence="1" id="KW-0472">Membrane</keyword>
<reference evidence="3" key="1">
    <citation type="journal article" date="2019" name="Int. J. Syst. Evol. Microbiol.">
        <title>The Global Catalogue of Microorganisms (GCM) 10K type strain sequencing project: providing services to taxonomists for standard genome sequencing and annotation.</title>
        <authorList>
            <consortium name="The Broad Institute Genomics Platform"/>
            <consortium name="The Broad Institute Genome Sequencing Center for Infectious Disease"/>
            <person name="Wu L."/>
            <person name="Ma J."/>
        </authorList>
    </citation>
    <scope>NUCLEOTIDE SEQUENCE [LARGE SCALE GENOMIC DNA]</scope>
    <source>
        <strain evidence="3">KCTC 52042</strain>
    </source>
</reference>
<feature type="transmembrane region" description="Helical" evidence="1">
    <location>
        <begin position="12"/>
        <end position="32"/>
    </location>
</feature>
<feature type="transmembrane region" description="Helical" evidence="1">
    <location>
        <begin position="129"/>
        <end position="151"/>
    </location>
</feature>
<dbReference type="Pfam" id="PF09858">
    <property type="entry name" value="DUF2085"/>
    <property type="match status" value="1"/>
</dbReference>
<evidence type="ECO:0000313" key="2">
    <source>
        <dbReference type="EMBL" id="MFD2531577.1"/>
    </source>
</evidence>
<gene>
    <name evidence="2" type="ORF">ACFSVN_03870</name>
</gene>
<accession>A0ABW5JHR3</accession>
<comment type="caution">
    <text evidence="2">The sequence shown here is derived from an EMBL/GenBank/DDBJ whole genome shotgun (WGS) entry which is preliminary data.</text>
</comment>
<organism evidence="2 3">
    <name type="scientific">Gracilimonas halophila</name>
    <dbReference type="NCBI Taxonomy" id="1834464"/>
    <lineage>
        <taxon>Bacteria</taxon>
        <taxon>Pseudomonadati</taxon>
        <taxon>Balneolota</taxon>
        <taxon>Balneolia</taxon>
        <taxon>Balneolales</taxon>
        <taxon>Balneolaceae</taxon>
        <taxon>Gracilimonas</taxon>
    </lineage>
</organism>
<dbReference type="EMBL" id="JBHULI010000005">
    <property type="protein sequence ID" value="MFD2531577.1"/>
    <property type="molecule type" value="Genomic_DNA"/>
</dbReference>
<protein>
    <submittedName>
        <fullName evidence="2">DUF2085 domain-containing protein</fullName>
    </submittedName>
</protein>
<keyword evidence="1" id="KW-1133">Transmembrane helix</keyword>
<dbReference type="RefSeq" id="WP_390298886.1">
    <property type="nucleotide sequence ID" value="NZ_JBHULI010000005.1"/>
</dbReference>
<keyword evidence="3" id="KW-1185">Reference proteome</keyword>
<dbReference type="Proteomes" id="UP001597460">
    <property type="component" value="Unassembled WGS sequence"/>
</dbReference>
<feature type="transmembrane region" description="Helical" evidence="1">
    <location>
        <begin position="74"/>
        <end position="93"/>
    </location>
</feature>
<evidence type="ECO:0000256" key="1">
    <source>
        <dbReference type="SAM" id="Phobius"/>
    </source>
</evidence>
<name>A0ABW5JHR3_9BACT</name>